<accession>A0ABN7T9F1</accession>
<organism evidence="1 2">
    <name type="scientific">Oikopleura dioica</name>
    <name type="common">Tunicate</name>
    <dbReference type="NCBI Taxonomy" id="34765"/>
    <lineage>
        <taxon>Eukaryota</taxon>
        <taxon>Metazoa</taxon>
        <taxon>Chordata</taxon>
        <taxon>Tunicata</taxon>
        <taxon>Appendicularia</taxon>
        <taxon>Copelata</taxon>
        <taxon>Oikopleuridae</taxon>
        <taxon>Oikopleura</taxon>
    </lineage>
</organism>
<sequence>MLKERIHLEGLTICHSKIFISTNASIGYLFDGSKLVAKKHLGIRKPLKKVQALDESRVLILTTDGVLSILDIDSLTIITGKQSQLTNVSDFYINASATNGSSLDVEIFIAIQKKKAAALLRLSPSNSITPLYEYNFPEPPGKIVCHKSSALIQFPTHYKLLDLNSKNLTPLLNFSEKDAPIATG</sequence>
<name>A0ABN7T9F1_OIKDI</name>
<dbReference type="Proteomes" id="UP001158576">
    <property type="component" value="Chromosome 2"/>
</dbReference>
<protein>
    <submittedName>
        <fullName evidence="1">Oidioi.mRNA.OKI2018_I69.chr2.g6217.t1.cds</fullName>
    </submittedName>
</protein>
<evidence type="ECO:0000313" key="1">
    <source>
        <dbReference type="EMBL" id="CAG5111949.1"/>
    </source>
</evidence>
<proteinExistence type="predicted"/>
<evidence type="ECO:0000313" key="2">
    <source>
        <dbReference type="Proteomes" id="UP001158576"/>
    </source>
</evidence>
<dbReference type="EMBL" id="OU015567">
    <property type="protein sequence ID" value="CAG5111949.1"/>
    <property type="molecule type" value="Genomic_DNA"/>
</dbReference>
<keyword evidence="2" id="KW-1185">Reference proteome</keyword>
<gene>
    <name evidence="1" type="ORF">OKIOD_LOCUS14982</name>
</gene>
<reference evidence="1 2" key="1">
    <citation type="submission" date="2021-04" db="EMBL/GenBank/DDBJ databases">
        <authorList>
            <person name="Bliznina A."/>
        </authorList>
    </citation>
    <scope>NUCLEOTIDE SEQUENCE [LARGE SCALE GENOMIC DNA]</scope>
</reference>